<organism evidence="1 2">
    <name type="scientific">Petralouisia muris</name>
    <dbReference type="NCBI Taxonomy" id="3032872"/>
    <lineage>
        <taxon>Bacteria</taxon>
        <taxon>Bacillati</taxon>
        <taxon>Bacillota</taxon>
        <taxon>Clostridia</taxon>
        <taxon>Lachnospirales</taxon>
        <taxon>Lachnospiraceae</taxon>
        <taxon>Petralouisia</taxon>
    </lineage>
</organism>
<comment type="caution">
    <text evidence="1">The sequence shown here is derived from an EMBL/GenBank/DDBJ whole genome shotgun (WGS) entry which is preliminary data.</text>
</comment>
<accession>A0AC61RZT8</accession>
<sequence>MNLVESIMTNNPCYKKGQKITVKGLMLHSVGCPQPSASAFILSWNNESFDRACVHGFIDGNDGTVYQTLPWNHRGWHCGSSINGSANNTHIGIEMCEPGCITYTGGSAFKCSDTDTAKAVAKRTYEAAVELFAMLCRKYNLDPAVDGVIISHKEGHSRGIASNHGDPEHLWSQLGMGYTMDTFRKAVKEQMGGKAETKAETQAGVFAGLSEKDAVPIIGALCREDMKKSGILASVSAAQFILESGYGKSELGQNANNMFGMKRSLSGNSWGGSAWDGSSVYTKKTQEQNADGTYETVTADFRKYSCVEDSIADHSAYLLGAKNGKVLRYKGIKGMTDYKAVAQLIKDGGYATSLTYVEKLCSIIEKWNLTQYDVLGTPAPKPSTSDTATNFPAAPFTVKVLIDDLNYRSEPSMNGTVKGQTGKGVFTIMEVNDGWGRLKSGAGWIWLGNPSYCTVQDTVSETPKTSSAKSADEIAKEVIRGDWGNGQERKQKLTAAGYDYSAIQKKVNEMLN</sequence>
<evidence type="ECO:0000313" key="1">
    <source>
        <dbReference type="EMBL" id="TGY97273.1"/>
    </source>
</evidence>
<evidence type="ECO:0000313" key="2">
    <source>
        <dbReference type="Proteomes" id="UP000304953"/>
    </source>
</evidence>
<dbReference type="Proteomes" id="UP000304953">
    <property type="component" value="Unassembled WGS sequence"/>
</dbReference>
<name>A0AC61RZT8_9FIRM</name>
<proteinExistence type="predicted"/>
<dbReference type="EMBL" id="SRYA01000008">
    <property type="protein sequence ID" value="TGY97273.1"/>
    <property type="molecule type" value="Genomic_DNA"/>
</dbReference>
<keyword evidence="2" id="KW-1185">Reference proteome</keyword>
<protein>
    <submittedName>
        <fullName evidence="1">Uncharacterized protein</fullName>
    </submittedName>
</protein>
<gene>
    <name evidence="1" type="ORF">E5329_05025</name>
</gene>
<reference evidence="1" key="1">
    <citation type="submission" date="2019-04" db="EMBL/GenBank/DDBJ databases">
        <title>Microbes associate with the intestines of laboratory mice.</title>
        <authorList>
            <person name="Navarre W."/>
            <person name="Wong E."/>
            <person name="Huang K."/>
            <person name="Tropini C."/>
            <person name="Ng K."/>
            <person name="Yu B."/>
        </authorList>
    </citation>
    <scope>NUCLEOTIDE SEQUENCE</scope>
    <source>
        <strain evidence="1">NM01_1-7b</strain>
    </source>
</reference>